<evidence type="ECO:0000313" key="2">
    <source>
        <dbReference type="EMBL" id="KSZ57436.1"/>
    </source>
</evidence>
<evidence type="ECO:0000259" key="1">
    <source>
        <dbReference type="Pfam" id="PF13577"/>
    </source>
</evidence>
<dbReference type="SUPFAM" id="SSF54427">
    <property type="entry name" value="NTF2-like"/>
    <property type="match status" value="1"/>
</dbReference>
<proteinExistence type="predicted"/>
<dbReference type="EMBL" id="AZXY01000009">
    <property type="protein sequence ID" value="KSZ57436.1"/>
    <property type="molecule type" value="Genomic_DNA"/>
</dbReference>
<organism evidence="2 3">
    <name type="scientific">Rhodococcus pyridinivorans KG-16</name>
    <dbReference type="NCBI Taxonomy" id="1441730"/>
    <lineage>
        <taxon>Bacteria</taxon>
        <taxon>Bacillati</taxon>
        <taxon>Actinomycetota</taxon>
        <taxon>Actinomycetes</taxon>
        <taxon>Mycobacteriales</taxon>
        <taxon>Nocardiaceae</taxon>
        <taxon>Rhodococcus</taxon>
    </lineage>
</organism>
<dbReference type="Proteomes" id="UP000053060">
    <property type="component" value="Unassembled WGS sequence"/>
</dbReference>
<comment type="caution">
    <text evidence="2">The sequence shown here is derived from an EMBL/GenBank/DDBJ whole genome shotgun (WGS) entry which is preliminary data.</text>
</comment>
<gene>
    <name evidence="2" type="ORF">Z045_18365</name>
</gene>
<sequence length="165" mass="18768">MTDMSDRLSALEVKDAARLCLMRYMDLCDVPGSLEHPEQIGALFTGDATWEGIGSEYTDKFGIAHGREDIVALVSRYLPPAEHFVRNTHLLGSERIRAERDRAHGRWLMQQLSLYTDGTAELLCARLEIDFEITRSADITARIHRFRTQRMFAAPLPIDAMSHLH</sequence>
<reference evidence="2 3" key="2">
    <citation type="journal article" date="2016" name="Genome Announc.">
        <title>Draft Genome Sequence of a Versatile Hydrocarbon-Degrading Bacterium, Rhodococcus pyridinivorans Strain KG-16, Collected from Oil Fields in India.</title>
        <authorList>
            <person name="Aggarwal R.K."/>
            <person name="Dawar C."/>
            <person name="Phanindranath R."/>
            <person name="Mutnuri L."/>
            <person name="Dayal A.M."/>
        </authorList>
    </citation>
    <scope>NUCLEOTIDE SEQUENCE [LARGE SCALE GENOMIC DNA]</scope>
    <source>
        <strain evidence="2 3">KG-16</strain>
    </source>
</reference>
<dbReference type="AlphaFoldDB" id="A0A0V9UHG1"/>
<accession>A0A0V9UHG1</accession>
<dbReference type="RefSeq" id="WP_060653117.1">
    <property type="nucleotide sequence ID" value="NZ_AZXY01000009.1"/>
</dbReference>
<name>A0A0V9UHG1_9NOCA</name>
<dbReference type="PATRIC" id="fig|1441730.3.peg.3829"/>
<dbReference type="InterPro" id="IPR032710">
    <property type="entry name" value="NTF2-like_dom_sf"/>
</dbReference>
<reference evidence="3" key="1">
    <citation type="submission" date="2015-01" db="EMBL/GenBank/DDBJ databases">
        <title>Draft genome sequence of Rhodococcus pyridinivorans strain KG-16, a hydrocarbon-degrading bacterium.</title>
        <authorList>
            <person name="Aggarwal R.K."/>
            <person name="Dawar C."/>
        </authorList>
    </citation>
    <scope>NUCLEOTIDE SEQUENCE [LARGE SCALE GENOMIC DNA]</scope>
    <source>
        <strain evidence="3">KG-16</strain>
    </source>
</reference>
<dbReference type="Pfam" id="PF13577">
    <property type="entry name" value="SnoaL_4"/>
    <property type="match status" value="1"/>
</dbReference>
<dbReference type="InterPro" id="IPR037401">
    <property type="entry name" value="SnoaL-like"/>
</dbReference>
<protein>
    <submittedName>
        <fullName evidence="2">IacI</fullName>
    </submittedName>
</protein>
<evidence type="ECO:0000313" key="3">
    <source>
        <dbReference type="Proteomes" id="UP000053060"/>
    </source>
</evidence>
<dbReference type="Gene3D" id="3.10.450.50">
    <property type="match status" value="1"/>
</dbReference>
<feature type="domain" description="SnoaL-like" evidence="1">
    <location>
        <begin position="16"/>
        <end position="137"/>
    </location>
</feature>